<keyword evidence="2" id="KW-1185">Reference proteome</keyword>
<dbReference type="Proteomes" id="UP001519271">
    <property type="component" value="Unassembled WGS sequence"/>
</dbReference>
<dbReference type="RefSeq" id="WP_209460828.1">
    <property type="nucleotide sequence ID" value="NZ_JAGGKC010000036.1"/>
</dbReference>
<evidence type="ECO:0000313" key="2">
    <source>
        <dbReference type="Proteomes" id="UP001519271"/>
    </source>
</evidence>
<name>A0ABS4G803_9CLOT</name>
<organism evidence="1 2">
    <name type="scientific">Youngiibacter multivorans</name>
    <dbReference type="NCBI Taxonomy" id="937251"/>
    <lineage>
        <taxon>Bacteria</taxon>
        <taxon>Bacillati</taxon>
        <taxon>Bacillota</taxon>
        <taxon>Clostridia</taxon>
        <taxon>Eubacteriales</taxon>
        <taxon>Clostridiaceae</taxon>
        <taxon>Youngiibacter</taxon>
    </lineage>
</organism>
<reference evidence="1 2" key="1">
    <citation type="submission" date="2021-03" db="EMBL/GenBank/DDBJ databases">
        <title>Genomic Encyclopedia of Type Strains, Phase IV (KMG-IV): sequencing the most valuable type-strain genomes for metagenomic binning, comparative biology and taxonomic classification.</title>
        <authorList>
            <person name="Goeker M."/>
        </authorList>
    </citation>
    <scope>NUCLEOTIDE SEQUENCE [LARGE SCALE GENOMIC DNA]</scope>
    <source>
        <strain evidence="1 2">DSM 6139</strain>
    </source>
</reference>
<dbReference type="EMBL" id="JAGGKC010000036">
    <property type="protein sequence ID" value="MBP1920666.1"/>
    <property type="molecule type" value="Genomic_DNA"/>
</dbReference>
<accession>A0ABS4G803</accession>
<sequence>MIVVKCECGKKRLIKDYEMYLLDRTMFRDYYGVCRCGRKIFKREFNLMDCKQTEYLN</sequence>
<evidence type="ECO:0000313" key="1">
    <source>
        <dbReference type="EMBL" id="MBP1920666.1"/>
    </source>
</evidence>
<proteinExistence type="predicted"/>
<protein>
    <submittedName>
        <fullName evidence="1">Uncharacterized protein</fullName>
    </submittedName>
</protein>
<comment type="caution">
    <text evidence="1">The sequence shown here is derived from an EMBL/GenBank/DDBJ whole genome shotgun (WGS) entry which is preliminary data.</text>
</comment>
<gene>
    <name evidence="1" type="ORF">J2Z34_003181</name>
</gene>